<evidence type="ECO:0000313" key="3">
    <source>
        <dbReference type="Proteomes" id="UP000741013"/>
    </source>
</evidence>
<evidence type="ECO:0008006" key="4">
    <source>
        <dbReference type="Google" id="ProtNLM"/>
    </source>
</evidence>
<keyword evidence="3" id="KW-1185">Reference proteome</keyword>
<organism evidence="2 3">
    <name type="scientific">Amycolatopsis magusensis</name>
    <dbReference type="NCBI Taxonomy" id="882444"/>
    <lineage>
        <taxon>Bacteria</taxon>
        <taxon>Bacillati</taxon>
        <taxon>Actinomycetota</taxon>
        <taxon>Actinomycetes</taxon>
        <taxon>Pseudonocardiales</taxon>
        <taxon>Pseudonocardiaceae</taxon>
        <taxon>Amycolatopsis</taxon>
    </lineage>
</organism>
<sequence>MRSLGIGMVLMASLTTVGCAGEEPGRPTPDPATQSGELSPVPPTGGESSRGIFGDTKACELLDPVLPAQGFPAGEPTDIGGDNGCTASKSGASTTFYLDDQQSIDDLKGSPEKKFTGDLNGRRLLRVEDVRGDGGGCQIGIEVAAKARAVVTIVLGSNRPTAEACELAATMGTEIEPKLPRG</sequence>
<gene>
    <name evidence="2" type="ORF">JOM49_002796</name>
</gene>
<name>A0ABS4PPA9_9PSEU</name>
<accession>A0ABS4PPA9</accession>
<dbReference type="RefSeq" id="WP_209664717.1">
    <property type="nucleotide sequence ID" value="NZ_JAGGMS010000001.1"/>
</dbReference>
<evidence type="ECO:0000256" key="1">
    <source>
        <dbReference type="SAM" id="MobiDB-lite"/>
    </source>
</evidence>
<dbReference type="EMBL" id="JAGGMS010000001">
    <property type="protein sequence ID" value="MBP2181270.1"/>
    <property type="molecule type" value="Genomic_DNA"/>
</dbReference>
<feature type="region of interest" description="Disordered" evidence="1">
    <location>
        <begin position="19"/>
        <end position="53"/>
    </location>
</feature>
<protein>
    <recommendedName>
        <fullName evidence="4">DUF3558 domain-containing protein</fullName>
    </recommendedName>
</protein>
<comment type="caution">
    <text evidence="2">The sequence shown here is derived from an EMBL/GenBank/DDBJ whole genome shotgun (WGS) entry which is preliminary data.</text>
</comment>
<dbReference type="Proteomes" id="UP000741013">
    <property type="component" value="Unassembled WGS sequence"/>
</dbReference>
<dbReference type="PROSITE" id="PS51257">
    <property type="entry name" value="PROKAR_LIPOPROTEIN"/>
    <property type="match status" value="1"/>
</dbReference>
<reference evidence="2 3" key="1">
    <citation type="submission" date="2021-03" db="EMBL/GenBank/DDBJ databases">
        <title>Sequencing the genomes of 1000 actinobacteria strains.</title>
        <authorList>
            <person name="Klenk H.-P."/>
        </authorList>
    </citation>
    <scope>NUCLEOTIDE SEQUENCE [LARGE SCALE GENOMIC DNA]</scope>
    <source>
        <strain evidence="2 3">DSM 45510</strain>
    </source>
</reference>
<proteinExistence type="predicted"/>
<evidence type="ECO:0000313" key="2">
    <source>
        <dbReference type="EMBL" id="MBP2181270.1"/>
    </source>
</evidence>